<feature type="chain" id="PRO_5036418695" description="Peptidase metallopeptidase domain-containing protein" evidence="1">
    <location>
        <begin position="33"/>
        <end position="467"/>
    </location>
</feature>
<dbReference type="GO" id="GO:0006508">
    <property type="term" value="P:proteolysis"/>
    <property type="evidence" value="ECO:0007669"/>
    <property type="project" value="InterPro"/>
</dbReference>
<feature type="domain" description="Cyanovirin-N" evidence="3">
    <location>
        <begin position="237"/>
        <end position="346"/>
    </location>
</feature>
<dbReference type="Proteomes" id="UP000565205">
    <property type="component" value="Unassembled WGS sequence"/>
</dbReference>
<keyword evidence="1" id="KW-0732">Signal</keyword>
<dbReference type="Gene3D" id="3.40.390.10">
    <property type="entry name" value="Collagenase (Catalytic Domain)"/>
    <property type="match status" value="1"/>
</dbReference>
<evidence type="ECO:0000313" key="6">
    <source>
        <dbReference type="Proteomes" id="UP000557688"/>
    </source>
</evidence>
<proteinExistence type="predicted"/>
<evidence type="ECO:0000256" key="1">
    <source>
        <dbReference type="SAM" id="SignalP"/>
    </source>
</evidence>
<dbReference type="EMBL" id="JABXXQ010000224">
    <property type="protein sequence ID" value="NVN30818.1"/>
    <property type="molecule type" value="Genomic_DNA"/>
</dbReference>
<dbReference type="GO" id="GO:0008270">
    <property type="term" value="F:zinc ion binding"/>
    <property type="evidence" value="ECO:0007669"/>
    <property type="project" value="InterPro"/>
</dbReference>
<dbReference type="InterPro" id="IPR011058">
    <property type="entry name" value="Cyanovirin-N"/>
</dbReference>
<dbReference type="SMART" id="SM00235">
    <property type="entry name" value="ZnMc"/>
    <property type="match status" value="1"/>
</dbReference>
<dbReference type="Gene3D" id="2.30.60.10">
    <property type="entry name" value="Cyanovirin-N"/>
    <property type="match status" value="3"/>
</dbReference>
<evidence type="ECO:0008006" key="8">
    <source>
        <dbReference type="Google" id="ProtNLM"/>
    </source>
</evidence>
<sequence length="467" mass="50106">MTLFHNLLRCCRLPAVALGLLLAIHPGRLAHAETVGTVSQPLNVATGLVWSAPVSVCWMFDGRDVEKIAVQQVIANTWETQSAVRFTGWSRCDSHGANIQISIEDAAGKNPHTVALGRDLDGRAPGMVLNFDFRNWSSSCSSSDAVRMSCIRSVAVHEFGHALGFAHEQNRPDAACESQAQGGDGDEWVGLADLSSVMNYCNPQWNNYGALSATDIAGVRQFYGTPPAALVPPPAGSYRQTCNTITADTQRLYANCRAKDGRWWRTALSNWKACPVGPSNLDGRLDCGAFPAPAGSYRNSCRDFAIDDVMLAATCRTRGGAWNRTQLAAYKSCTGDISNQDGRLDCPKNGPPAGSYTQSCNNRSVSGAALYASCRRKNGAYTNSFIRDFHLCTGDIGNNDGNLNCANGLAIPAGSYRKSCNGMFNNSGLLIAFCRKKSGSWQWSTLGDFAGCHGDIGNNDGTLSCAR</sequence>
<dbReference type="Pfam" id="PF01400">
    <property type="entry name" value="Astacin"/>
    <property type="match status" value="1"/>
</dbReference>
<dbReference type="InterPro" id="IPR006026">
    <property type="entry name" value="Peptidase_Metallo"/>
</dbReference>
<comment type="caution">
    <text evidence="5">The sequence shown here is derived from an EMBL/GenBank/DDBJ whole genome shotgun (WGS) entry which is preliminary data.</text>
</comment>
<evidence type="ECO:0000313" key="5">
    <source>
        <dbReference type="EMBL" id="NVN30818.1"/>
    </source>
</evidence>
<keyword evidence="6" id="KW-1185">Reference proteome</keyword>
<feature type="signal peptide" evidence="1">
    <location>
        <begin position="1"/>
        <end position="32"/>
    </location>
</feature>
<dbReference type="InterPro" id="IPR024079">
    <property type="entry name" value="MetalloPept_cat_dom_sf"/>
</dbReference>
<dbReference type="SUPFAM" id="SSF51322">
    <property type="entry name" value="Cyanovirin-N"/>
    <property type="match status" value="1"/>
</dbReference>
<dbReference type="InterPro" id="IPR001506">
    <property type="entry name" value="Peptidase_M12A"/>
</dbReference>
<dbReference type="SUPFAM" id="SSF55486">
    <property type="entry name" value="Metalloproteases ('zincins'), catalytic domain"/>
    <property type="match status" value="1"/>
</dbReference>
<evidence type="ECO:0000313" key="7">
    <source>
        <dbReference type="Proteomes" id="UP000565205"/>
    </source>
</evidence>
<dbReference type="InterPro" id="IPR036673">
    <property type="entry name" value="Cyanovirin-N_sf"/>
</dbReference>
<accession>A0A850NVG7</accession>
<dbReference type="AlphaFoldDB" id="A0A850NVG7"/>
<evidence type="ECO:0000313" key="4">
    <source>
        <dbReference type="EMBL" id="MBB3174048.1"/>
    </source>
</evidence>
<dbReference type="RefSeq" id="WP_176624657.1">
    <property type="nucleotide sequence ID" value="NZ_JABXXQ010000224.1"/>
</dbReference>
<dbReference type="EMBL" id="JACHXV010000006">
    <property type="protein sequence ID" value="MBB3174048.1"/>
    <property type="molecule type" value="Genomic_DNA"/>
</dbReference>
<dbReference type="Pfam" id="PF08881">
    <property type="entry name" value="CVNH"/>
    <property type="match status" value="2"/>
</dbReference>
<dbReference type="SMART" id="SM01111">
    <property type="entry name" value="CVNH"/>
    <property type="match status" value="2"/>
</dbReference>
<organism evidence="5 7">
    <name type="scientific">Endobacter medicaginis</name>
    <dbReference type="NCBI Taxonomy" id="1181271"/>
    <lineage>
        <taxon>Bacteria</taxon>
        <taxon>Pseudomonadati</taxon>
        <taxon>Pseudomonadota</taxon>
        <taxon>Alphaproteobacteria</taxon>
        <taxon>Acetobacterales</taxon>
        <taxon>Acetobacteraceae</taxon>
        <taxon>Endobacter</taxon>
    </lineage>
</organism>
<protein>
    <recommendedName>
        <fullName evidence="8">Peptidase metallopeptidase domain-containing protein</fullName>
    </recommendedName>
</protein>
<dbReference type="GO" id="GO:0004222">
    <property type="term" value="F:metalloendopeptidase activity"/>
    <property type="evidence" value="ECO:0007669"/>
    <property type="project" value="InterPro"/>
</dbReference>
<dbReference type="Proteomes" id="UP000557688">
    <property type="component" value="Unassembled WGS sequence"/>
</dbReference>
<evidence type="ECO:0000259" key="3">
    <source>
        <dbReference type="SMART" id="SM01111"/>
    </source>
</evidence>
<reference evidence="5 7" key="1">
    <citation type="submission" date="2020-06" db="EMBL/GenBank/DDBJ databases">
        <title>Description of novel acetic acid bacteria.</title>
        <authorList>
            <person name="Sombolestani A."/>
        </authorList>
    </citation>
    <scope>NUCLEOTIDE SEQUENCE [LARGE SCALE GENOMIC DNA]</scope>
    <source>
        <strain evidence="5 7">LMG 26838</strain>
    </source>
</reference>
<gene>
    <name evidence="4" type="ORF">FHR90_001884</name>
    <name evidence="5" type="ORF">HUK83_10800</name>
</gene>
<feature type="domain" description="Cyanovirin-N" evidence="3">
    <location>
        <begin position="355"/>
        <end position="465"/>
    </location>
</feature>
<feature type="domain" description="Peptidase metallopeptidase" evidence="2">
    <location>
        <begin position="46"/>
        <end position="196"/>
    </location>
</feature>
<evidence type="ECO:0000259" key="2">
    <source>
        <dbReference type="SMART" id="SM00235"/>
    </source>
</evidence>
<reference evidence="4 6" key="2">
    <citation type="submission" date="2020-08" db="EMBL/GenBank/DDBJ databases">
        <title>Genomic Encyclopedia of Type Strains, Phase III (KMG-III): the genomes of soil and plant-associated and newly described type strains.</title>
        <authorList>
            <person name="Whitman W."/>
        </authorList>
    </citation>
    <scope>NUCLEOTIDE SEQUENCE [LARGE SCALE GENOMIC DNA]</scope>
    <source>
        <strain evidence="4 6">CECT 8088</strain>
    </source>
</reference>
<name>A0A850NVG7_9PROT</name>